<keyword evidence="4" id="KW-1185">Reference proteome</keyword>
<evidence type="ECO:0000313" key="3">
    <source>
        <dbReference type="EMBL" id="GIG89102.1"/>
    </source>
</evidence>
<dbReference type="PANTHER" id="PTHR43540">
    <property type="entry name" value="PEROXYUREIDOACRYLATE/UREIDOACRYLATE AMIDOHYDROLASE-RELATED"/>
    <property type="match status" value="1"/>
</dbReference>
<dbReference type="SUPFAM" id="SSF52499">
    <property type="entry name" value="Isochorismatase-like hydrolases"/>
    <property type="match status" value="1"/>
</dbReference>
<evidence type="ECO:0000313" key="4">
    <source>
        <dbReference type="Proteomes" id="UP000646749"/>
    </source>
</evidence>
<organism evidence="3 4">
    <name type="scientific">Plantactinospora endophytica</name>
    <dbReference type="NCBI Taxonomy" id="673535"/>
    <lineage>
        <taxon>Bacteria</taxon>
        <taxon>Bacillati</taxon>
        <taxon>Actinomycetota</taxon>
        <taxon>Actinomycetes</taxon>
        <taxon>Micromonosporales</taxon>
        <taxon>Micromonosporaceae</taxon>
        <taxon>Plantactinospora</taxon>
    </lineage>
</organism>
<dbReference type="Gene3D" id="3.40.50.850">
    <property type="entry name" value="Isochorismatase-like"/>
    <property type="match status" value="1"/>
</dbReference>
<accession>A0ABQ4E454</accession>
<dbReference type="Proteomes" id="UP000646749">
    <property type="component" value="Unassembled WGS sequence"/>
</dbReference>
<dbReference type="Pfam" id="PF00857">
    <property type="entry name" value="Isochorismatase"/>
    <property type="match status" value="1"/>
</dbReference>
<feature type="domain" description="Isochorismatase-like" evidence="2">
    <location>
        <begin position="5"/>
        <end position="146"/>
    </location>
</feature>
<keyword evidence="1 3" id="KW-0378">Hydrolase</keyword>
<proteinExistence type="predicted"/>
<dbReference type="InterPro" id="IPR036380">
    <property type="entry name" value="Isochorismatase-like_sf"/>
</dbReference>
<dbReference type="EMBL" id="BONW01000019">
    <property type="protein sequence ID" value="GIG89102.1"/>
    <property type="molecule type" value="Genomic_DNA"/>
</dbReference>
<sequence length="220" mass="23536">MSSRALVVIDVQESFRQRPIWAATSNPDLVDRVRRLTEAFRAGGHLVVWVLHTEPGTGTVFDPALGFVRLIDGLEPAAGEPVLHKTSHNAFTTTNLQQLLTEAGVRELAVCGIRTEQCVETTARLGADLGYRVTFVTDATATNPIEHPDAPPGRPLHEILADPRTLGVDEIVTRTEYALAGRFATIRTVAELTAELTELTGGSAELTGGRGPVLQGPVAG</sequence>
<reference evidence="3 4" key="1">
    <citation type="submission" date="2021-01" db="EMBL/GenBank/DDBJ databases">
        <title>Whole genome shotgun sequence of Plantactinospora endophytica NBRC 110450.</title>
        <authorList>
            <person name="Komaki H."/>
            <person name="Tamura T."/>
        </authorList>
    </citation>
    <scope>NUCLEOTIDE SEQUENCE [LARGE SCALE GENOMIC DNA]</scope>
    <source>
        <strain evidence="3 4">NBRC 110450</strain>
    </source>
</reference>
<dbReference type="RefSeq" id="WP_203867605.1">
    <property type="nucleotide sequence ID" value="NZ_BONW01000019.1"/>
</dbReference>
<name>A0ABQ4E454_9ACTN</name>
<protein>
    <submittedName>
        <fullName evidence="3">Hydrolase</fullName>
    </submittedName>
</protein>
<evidence type="ECO:0000259" key="2">
    <source>
        <dbReference type="Pfam" id="PF00857"/>
    </source>
</evidence>
<dbReference type="InterPro" id="IPR050272">
    <property type="entry name" value="Isochorismatase-like_hydrls"/>
</dbReference>
<dbReference type="InterPro" id="IPR000868">
    <property type="entry name" value="Isochorismatase-like_dom"/>
</dbReference>
<comment type="caution">
    <text evidence="3">The sequence shown here is derived from an EMBL/GenBank/DDBJ whole genome shotgun (WGS) entry which is preliminary data.</text>
</comment>
<dbReference type="GO" id="GO:0016787">
    <property type="term" value="F:hydrolase activity"/>
    <property type="evidence" value="ECO:0007669"/>
    <property type="project" value="UniProtKB-KW"/>
</dbReference>
<evidence type="ECO:0000256" key="1">
    <source>
        <dbReference type="ARBA" id="ARBA00022801"/>
    </source>
</evidence>
<gene>
    <name evidence="3" type="ORF">Pen02_40380</name>
</gene>